<reference evidence="2 3" key="1">
    <citation type="journal article" date="2023" name="Hortic Res">
        <title>Pangenome of water caltrop reveals structural variations and asymmetric subgenome divergence after allopolyploidization.</title>
        <authorList>
            <person name="Zhang X."/>
            <person name="Chen Y."/>
            <person name="Wang L."/>
            <person name="Yuan Y."/>
            <person name="Fang M."/>
            <person name="Shi L."/>
            <person name="Lu R."/>
            <person name="Comes H.P."/>
            <person name="Ma Y."/>
            <person name="Chen Y."/>
            <person name="Huang G."/>
            <person name="Zhou Y."/>
            <person name="Zheng Z."/>
            <person name="Qiu Y."/>
        </authorList>
    </citation>
    <scope>NUCLEOTIDE SEQUENCE [LARGE SCALE GENOMIC DNA]</scope>
    <source>
        <strain evidence="2">F231</strain>
    </source>
</reference>
<evidence type="ECO:0000313" key="3">
    <source>
        <dbReference type="Proteomes" id="UP001346149"/>
    </source>
</evidence>
<comment type="caution">
    <text evidence="2">The sequence shown here is derived from an EMBL/GenBank/DDBJ whole genome shotgun (WGS) entry which is preliminary data.</text>
</comment>
<dbReference type="InterPro" id="IPR034565">
    <property type="entry name" value="Put_cell_wall"/>
</dbReference>
<proteinExistence type="predicted"/>
<feature type="compositionally biased region" description="Polar residues" evidence="1">
    <location>
        <begin position="130"/>
        <end position="139"/>
    </location>
</feature>
<feature type="compositionally biased region" description="Low complexity" evidence="1">
    <location>
        <begin position="118"/>
        <end position="129"/>
    </location>
</feature>
<sequence length="139" mass="14621">MTLGFRTLYLLSMILASTAILELMVVTARELPAGPSKNDKMQPQWLLDPDGSLIIPGIGRVIVPPKYRPYLHNIPNYGDGGRSINTPIGGVGGGYGGGTVMSPPSRRGYIPGGDDTFVPNPGVEVPNPVQGSTPAPSRP</sequence>
<dbReference type="PANTHER" id="PTHR36733:SF1">
    <property type="entry name" value="CELL WALL PROTEIN-RELATED"/>
    <property type="match status" value="1"/>
</dbReference>
<dbReference type="PANTHER" id="PTHR36733">
    <property type="entry name" value="CELL WALL PROTEIN-RELATED"/>
    <property type="match status" value="1"/>
</dbReference>
<evidence type="ECO:0000313" key="2">
    <source>
        <dbReference type="EMBL" id="KAK4786918.1"/>
    </source>
</evidence>
<name>A0AAN7R5T4_TRANT</name>
<feature type="region of interest" description="Disordered" evidence="1">
    <location>
        <begin position="95"/>
        <end position="139"/>
    </location>
</feature>
<dbReference type="Proteomes" id="UP001346149">
    <property type="component" value="Unassembled WGS sequence"/>
</dbReference>
<dbReference type="EMBL" id="JAXQNO010000012">
    <property type="protein sequence ID" value="KAK4786918.1"/>
    <property type="molecule type" value="Genomic_DNA"/>
</dbReference>
<keyword evidence="3" id="KW-1185">Reference proteome</keyword>
<evidence type="ECO:0008006" key="4">
    <source>
        <dbReference type="Google" id="ProtNLM"/>
    </source>
</evidence>
<evidence type="ECO:0000256" key="1">
    <source>
        <dbReference type="SAM" id="MobiDB-lite"/>
    </source>
</evidence>
<protein>
    <recommendedName>
        <fullName evidence="4">Cell wall protein</fullName>
    </recommendedName>
</protein>
<dbReference type="AlphaFoldDB" id="A0AAN7R5T4"/>
<organism evidence="2 3">
    <name type="scientific">Trapa natans</name>
    <name type="common">Water chestnut</name>
    <dbReference type="NCBI Taxonomy" id="22666"/>
    <lineage>
        <taxon>Eukaryota</taxon>
        <taxon>Viridiplantae</taxon>
        <taxon>Streptophyta</taxon>
        <taxon>Embryophyta</taxon>
        <taxon>Tracheophyta</taxon>
        <taxon>Spermatophyta</taxon>
        <taxon>Magnoliopsida</taxon>
        <taxon>eudicotyledons</taxon>
        <taxon>Gunneridae</taxon>
        <taxon>Pentapetalae</taxon>
        <taxon>rosids</taxon>
        <taxon>malvids</taxon>
        <taxon>Myrtales</taxon>
        <taxon>Lythraceae</taxon>
        <taxon>Trapa</taxon>
    </lineage>
</organism>
<accession>A0AAN7R5T4</accession>
<gene>
    <name evidence="2" type="ORF">SAY86_010751</name>
</gene>